<feature type="non-terminal residue" evidence="1">
    <location>
        <position position="115"/>
    </location>
</feature>
<keyword evidence="2" id="KW-1185">Reference proteome</keyword>
<protein>
    <submittedName>
        <fullName evidence="1">8143_t:CDS:1</fullName>
    </submittedName>
</protein>
<evidence type="ECO:0000313" key="1">
    <source>
        <dbReference type="EMBL" id="CAG8719346.1"/>
    </source>
</evidence>
<accession>A0ACA9PQP6</accession>
<organism evidence="1 2">
    <name type="scientific">Scutellospora calospora</name>
    <dbReference type="NCBI Taxonomy" id="85575"/>
    <lineage>
        <taxon>Eukaryota</taxon>
        <taxon>Fungi</taxon>
        <taxon>Fungi incertae sedis</taxon>
        <taxon>Mucoromycota</taxon>
        <taxon>Glomeromycotina</taxon>
        <taxon>Glomeromycetes</taxon>
        <taxon>Diversisporales</taxon>
        <taxon>Gigasporaceae</taxon>
        <taxon>Scutellospora</taxon>
    </lineage>
</organism>
<proteinExistence type="predicted"/>
<comment type="caution">
    <text evidence="1">The sequence shown here is derived from an EMBL/GenBank/DDBJ whole genome shotgun (WGS) entry which is preliminary data.</text>
</comment>
<dbReference type="Proteomes" id="UP000789860">
    <property type="component" value="Unassembled WGS sequence"/>
</dbReference>
<feature type="non-terminal residue" evidence="1">
    <location>
        <position position="1"/>
    </location>
</feature>
<reference evidence="1" key="1">
    <citation type="submission" date="2021-06" db="EMBL/GenBank/DDBJ databases">
        <authorList>
            <person name="Kallberg Y."/>
            <person name="Tangrot J."/>
            <person name="Rosling A."/>
        </authorList>
    </citation>
    <scope>NUCLEOTIDE SEQUENCE</scope>
    <source>
        <strain evidence="1">AU212A</strain>
    </source>
</reference>
<dbReference type="EMBL" id="CAJVPM010046715">
    <property type="protein sequence ID" value="CAG8719346.1"/>
    <property type="molecule type" value="Genomic_DNA"/>
</dbReference>
<sequence>DEETNQQDSTSSIKDTEPVTSQTDKILENSTSNIEDLNSENLTVEKENTDTLSVRTLDNSNKENITTKSIQAETAIEIEDSNLLRTLIQRKNKKDISEQKEELTRVAPYRKTRNG</sequence>
<name>A0ACA9PQP6_9GLOM</name>
<evidence type="ECO:0000313" key="2">
    <source>
        <dbReference type="Proteomes" id="UP000789860"/>
    </source>
</evidence>
<gene>
    <name evidence="1" type="ORF">SCALOS_LOCUS11197</name>
</gene>